<dbReference type="GO" id="GO:0051607">
    <property type="term" value="P:defense response to virus"/>
    <property type="evidence" value="ECO:0007669"/>
    <property type="project" value="UniProtKB-KW"/>
</dbReference>
<sequence length="581" mass="65113">MMSYLMQITLGPVQDFINTARRTRDLYAGSCLLSEAAGQVSAYLAERLGYENLIFPAPNNAEHFRQLSQSGIPNVVVARVREDVHCRVLTEEAVKEARRYIQERGTSLLDKHREQIDVSTTLEQLSEMLEVYWACVPLEEDYARARNRLTAVMAARKNTREFMPVGWGSSLPKSSLDGARETVIAGASEAWKRRVGIRPGEELSGVDLVKRLWPERAFLSTSHVAALPYLEGLGKQGKLEMLRFYLERLANLIGEEAREEWVHPVVRDTPLKDYDPRLLFVGRLGEFLDGSGAGLEEARAVLSEMYRALGEPLPYYVLLHADGDRMGEAIDHQSRQGAEAHRRLSNKLALDFAARVRGIVERHKGCLVYAGGDDVLALLPLHTALPCAKALAQIFSAAMRGFGEKHDPTLSVGLAIVHHLEPLQDALELVRRTEKFAKEGPKSTPLEQKRNALALAYSPRSGSERMVRGRWDEAPSLTQRLYRYQDLLRLEQIPTKAGYELKALLDELGGVKGMEKAVVLEAQRILGRKQIKPEYRQELDTLQTPADVARLADELILAKVLARAYQQAGVPTENPEVYRAH</sequence>
<keyword evidence="2" id="KW-0051">Antiviral defense</keyword>
<accession>A0A399F5X1</accession>
<dbReference type="AlphaFoldDB" id="A0A399F5X1"/>
<evidence type="ECO:0000313" key="4">
    <source>
        <dbReference type="EMBL" id="RIH91470.1"/>
    </source>
</evidence>
<organism evidence="4 5">
    <name type="scientific">Meiothermus granaticius NBRC 107808</name>
    <dbReference type="NCBI Taxonomy" id="1227551"/>
    <lineage>
        <taxon>Bacteria</taxon>
        <taxon>Thermotogati</taxon>
        <taxon>Deinococcota</taxon>
        <taxon>Deinococci</taxon>
        <taxon>Thermales</taxon>
        <taxon>Thermaceae</taxon>
        <taxon>Meiothermus</taxon>
    </lineage>
</organism>
<dbReference type="EMBL" id="QWLB01000042">
    <property type="protein sequence ID" value="RIH91470.1"/>
    <property type="molecule type" value="Genomic_DNA"/>
</dbReference>
<evidence type="ECO:0000313" key="5">
    <source>
        <dbReference type="Proteomes" id="UP000266178"/>
    </source>
</evidence>
<dbReference type="Pfam" id="PF22335">
    <property type="entry name" value="Cas10-Cmr2_palm2"/>
    <property type="match status" value="1"/>
</dbReference>
<gene>
    <name evidence="4" type="ORF">Mgrana_02648</name>
</gene>
<evidence type="ECO:0000259" key="3">
    <source>
        <dbReference type="PROSITE" id="PS50887"/>
    </source>
</evidence>
<dbReference type="InterPro" id="IPR043128">
    <property type="entry name" value="Rev_trsase/Diguanyl_cyclase"/>
</dbReference>
<dbReference type="GO" id="GO:0000166">
    <property type="term" value="F:nucleotide binding"/>
    <property type="evidence" value="ECO:0007669"/>
    <property type="project" value="UniProtKB-KW"/>
</dbReference>
<dbReference type="InterPro" id="IPR013407">
    <property type="entry name" value="CRISPR-assoc_prot_Cmr2"/>
</dbReference>
<dbReference type="Gene3D" id="3.30.70.270">
    <property type="match status" value="1"/>
</dbReference>
<proteinExistence type="predicted"/>
<comment type="caution">
    <text evidence="4">The sequence shown here is derived from an EMBL/GenBank/DDBJ whole genome shotgun (WGS) entry which is preliminary data.</text>
</comment>
<dbReference type="Pfam" id="PF12469">
    <property type="entry name" value="Cmr2_N"/>
    <property type="match status" value="1"/>
</dbReference>
<keyword evidence="5" id="KW-1185">Reference proteome</keyword>
<evidence type="ECO:0000256" key="1">
    <source>
        <dbReference type="ARBA" id="ARBA00022741"/>
    </source>
</evidence>
<reference evidence="4 5" key="1">
    <citation type="submission" date="2018-08" db="EMBL/GenBank/DDBJ databases">
        <title>Meiothermus granaticius genome AF-68 sequencing project.</title>
        <authorList>
            <person name="Da Costa M.S."/>
            <person name="Albuquerque L."/>
            <person name="Raposo P."/>
            <person name="Froufe H.J.C."/>
            <person name="Barroso C.S."/>
            <person name="Egas C."/>
        </authorList>
    </citation>
    <scope>NUCLEOTIDE SEQUENCE [LARGE SCALE GENOMIC DNA]</scope>
    <source>
        <strain evidence="4 5">AF-68</strain>
    </source>
</reference>
<dbReference type="RefSeq" id="WP_338067281.1">
    <property type="nucleotide sequence ID" value="NZ_QWLB01000042.1"/>
</dbReference>
<protein>
    <submittedName>
        <fullName evidence="4">CRISPR-associated protein Cas10/Cmr2, subtype III-B</fullName>
    </submittedName>
</protein>
<dbReference type="CDD" id="cd09679">
    <property type="entry name" value="Cas10_III"/>
    <property type="match status" value="1"/>
</dbReference>
<dbReference type="InterPro" id="IPR054767">
    <property type="entry name" value="Cas10-Cmr2_palm2"/>
</dbReference>
<dbReference type="Proteomes" id="UP000266178">
    <property type="component" value="Unassembled WGS sequence"/>
</dbReference>
<feature type="domain" description="GGDEF" evidence="3">
    <location>
        <begin position="314"/>
        <end position="458"/>
    </location>
</feature>
<dbReference type="PROSITE" id="PS50887">
    <property type="entry name" value="GGDEF"/>
    <property type="match status" value="1"/>
</dbReference>
<dbReference type="InterPro" id="IPR038242">
    <property type="entry name" value="Cmr2_N"/>
</dbReference>
<dbReference type="NCBIfam" id="TIGR02577">
    <property type="entry name" value="cas_TM1794_Cmr2"/>
    <property type="match status" value="1"/>
</dbReference>
<name>A0A399F5X1_9DEIN</name>
<keyword evidence="1" id="KW-0547">Nucleotide-binding</keyword>
<dbReference type="InterPro" id="IPR024615">
    <property type="entry name" value="CRISPR-assoc_Cmr2_N"/>
</dbReference>
<evidence type="ECO:0000256" key="2">
    <source>
        <dbReference type="ARBA" id="ARBA00023118"/>
    </source>
</evidence>
<dbReference type="InterPro" id="IPR000160">
    <property type="entry name" value="GGDEF_dom"/>
</dbReference>
<dbReference type="Gene3D" id="3.30.70.2220">
    <property type="entry name" value="CRISPR-Cas system, Cmr2 subunit, D1 domain, cysteine cluster"/>
    <property type="match status" value="1"/>
</dbReference>